<comment type="caution">
    <text evidence="5">The sequence shown here is derived from an EMBL/GenBank/DDBJ whole genome shotgun (WGS) entry which is preliminary data.</text>
</comment>
<evidence type="ECO:0000313" key="6">
    <source>
        <dbReference type="Proteomes" id="UP000005156"/>
    </source>
</evidence>
<keyword evidence="3" id="KW-0472">Membrane</keyword>
<dbReference type="OrthoDB" id="9809197at2"/>
<accession>F3QKS7</accession>
<dbReference type="HOGENOM" id="CLU_024949_2_2_4"/>
<proteinExistence type="inferred from homology"/>
<dbReference type="PANTHER" id="PTHR43327">
    <property type="entry name" value="STOMATIN-LIKE PROTEIN 2, MITOCHONDRIAL"/>
    <property type="match status" value="1"/>
</dbReference>
<dbReference type="PRINTS" id="PR00721">
    <property type="entry name" value="STOMATIN"/>
</dbReference>
<evidence type="ECO:0000256" key="2">
    <source>
        <dbReference type="ARBA" id="ARBA00008164"/>
    </source>
</evidence>
<sequence length="321" mass="35045">MEAIGGFAVFIMVLAVFAVIFIAKSVRVVPQQEAWVVERFGKFHTVLQPGLNFIIPIIDRVAYRQTLKEIPMDTSSQICITKDNTQLQVDGVLYFQVTNPELASYGTSDFVMAITQLAQTSLRSVIGTMSLDKTFEEREEINARVVQAVDEAAQTWGVKVLRYEIKDLTPPKEILRAMQLQITAEREKRAVIATSEGQKQKEINIAEGERAAMIAQSEGEKQAAINKAEGEARAIEAVAKAQAEAIRAVAQAISQPQGMQAVNLQVAEKYVEAFGKIAKEGNTLLLPANLADMGSMVASAMTIIREQNGKPAAAPAIPKVE</sequence>
<dbReference type="GO" id="GO:0005886">
    <property type="term" value="C:plasma membrane"/>
    <property type="evidence" value="ECO:0007669"/>
    <property type="project" value="UniProtKB-ARBA"/>
</dbReference>
<feature type="transmembrane region" description="Helical" evidence="3">
    <location>
        <begin position="6"/>
        <end position="23"/>
    </location>
</feature>
<dbReference type="GO" id="GO:0098552">
    <property type="term" value="C:side of membrane"/>
    <property type="evidence" value="ECO:0007669"/>
    <property type="project" value="UniProtKB-ARBA"/>
</dbReference>
<dbReference type="CDD" id="cd08829">
    <property type="entry name" value="SPFH_paraslipin"/>
    <property type="match status" value="1"/>
</dbReference>
<dbReference type="InterPro" id="IPR032435">
    <property type="entry name" value="STML2-like_C"/>
</dbReference>
<keyword evidence="3" id="KW-0812">Transmembrane</keyword>
<dbReference type="Gene3D" id="3.30.479.30">
    <property type="entry name" value="Band 7 domain"/>
    <property type="match status" value="1"/>
</dbReference>
<evidence type="ECO:0000256" key="3">
    <source>
        <dbReference type="SAM" id="Phobius"/>
    </source>
</evidence>
<gene>
    <name evidence="5" type="ORF">HMPREF9439_01539</name>
</gene>
<evidence type="ECO:0000313" key="5">
    <source>
        <dbReference type="EMBL" id="EGG54037.1"/>
    </source>
</evidence>
<dbReference type="SMART" id="SM00244">
    <property type="entry name" value="PHB"/>
    <property type="match status" value="1"/>
</dbReference>
<evidence type="ECO:0000259" key="4">
    <source>
        <dbReference type="SMART" id="SM00244"/>
    </source>
</evidence>
<name>F3QKS7_9BURK</name>
<organism evidence="5 6">
    <name type="scientific">Parasutterella excrementihominis YIT 11859</name>
    <dbReference type="NCBI Taxonomy" id="762966"/>
    <lineage>
        <taxon>Bacteria</taxon>
        <taxon>Pseudomonadati</taxon>
        <taxon>Pseudomonadota</taxon>
        <taxon>Betaproteobacteria</taxon>
        <taxon>Burkholderiales</taxon>
        <taxon>Sutterellaceae</taxon>
        <taxon>Parasutterella</taxon>
    </lineage>
</organism>
<dbReference type="InterPro" id="IPR050710">
    <property type="entry name" value="Band7/mec-2_domain"/>
</dbReference>
<dbReference type="AlphaFoldDB" id="F3QKS7"/>
<dbReference type="EMBL" id="AFBP01000047">
    <property type="protein sequence ID" value="EGG54037.1"/>
    <property type="molecule type" value="Genomic_DNA"/>
</dbReference>
<comment type="subcellular location">
    <subcellularLocation>
        <location evidence="1">Membrane</location>
        <topology evidence="1">Single-pass membrane protein</topology>
    </subcellularLocation>
</comment>
<dbReference type="FunFam" id="3.30.479.30:FF:000004">
    <property type="entry name" value="Putative membrane protease family, stomatin"/>
    <property type="match status" value="1"/>
</dbReference>
<comment type="similarity">
    <text evidence="2">Belongs to the band 7/mec-2 family.</text>
</comment>
<evidence type="ECO:0000256" key="1">
    <source>
        <dbReference type="ARBA" id="ARBA00004167"/>
    </source>
</evidence>
<keyword evidence="6" id="KW-1185">Reference proteome</keyword>
<dbReference type="PANTHER" id="PTHR43327:SF10">
    <property type="entry name" value="STOMATIN-LIKE PROTEIN 2, MITOCHONDRIAL"/>
    <property type="match status" value="1"/>
</dbReference>
<dbReference type="Pfam" id="PF16200">
    <property type="entry name" value="Band_7_C"/>
    <property type="match status" value="1"/>
</dbReference>
<dbReference type="Proteomes" id="UP000005156">
    <property type="component" value="Unassembled WGS sequence"/>
</dbReference>
<dbReference type="InterPro" id="IPR001972">
    <property type="entry name" value="Stomatin_HflK_fam"/>
</dbReference>
<reference evidence="5 6" key="1">
    <citation type="submission" date="2011-02" db="EMBL/GenBank/DDBJ databases">
        <authorList>
            <person name="Weinstock G."/>
            <person name="Sodergren E."/>
            <person name="Clifton S."/>
            <person name="Fulton L."/>
            <person name="Fulton B."/>
            <person name="Courtney L."/>
            <person name="Fronick C."/>
            <person name="Harrison M."/>
            <person name="Strong C."/>
            <person name="Farmer C."/>
            <person name="Delahaunty K."/>
            <person name="Markovic C."/>
            <person name="Hall O."/>
            <person name="Minx P."/>
            <person name="Tomlinson C."/>
            <person name="Mitreva M."/>
            <person name="Hou S."/>
            <person name="Chen J."/>
            <person name="Wollam A."/>
            <person name="Pepin K.H."/>
            <person name="Johnson M."/>
            <person name="Bhonagiri V."/>
            <person name="Zhang X."/>
            <person name="Suruliraj S."/>
            <person name="Warren W."/>
            <person name="Chinwalla A."/>
            <person name="Mardis E.R."/>
            <person name="Wilson R.K."/>
        </authorList>
    </citation>
    <scope>NUCLEOTIDE SEQUENCE [LARGE SCALE GENOMIC DNA]</scope>
    <source>
        <strain evidence="5 6">YIT 11859</strain>
    </source>
</reference>
<dbReference type="Pfam" id="PF01145">
    <property type="entry name" value="Band_7"/>
    <property type="match status" value="1"/>
</dbReference>
<keyword evidence="3" id="KW-1133">Transmembrane helix</keyword>
<dbReference type="InterPro" id="IPR001107">
    <property type="entry name" value="Band_7"/>
</dbReference>
<protein>
    <submittedName>
        <fullName evidence="5">SPFH/Band 7/PHB domain protein</fullName>
    </submittedName>
</protein>
<feature type="domain" description="Band 7" evidence="4">
    <location>
        <begin position="24"/>
        <end position="182"/>
    </location>
</feature>
<dbReference type="eggNOG" id="COG0330">
    <property type="taxonomic scope" value="Bacteria"/>
</dbReference>
<dbReference type="InterPro" id="IPR036013">
    <property type="entry name" value="Band_7/SPFH_dom_sf"/>
</dbReference>
<dbReference type="SUPFAM" id="SSF117892">
    <property type="entry name" value="Band 7/SPFH domain"/>
    <property type="match status" value="1"/>
</dbReference>